<evidence type="ECO:0000256" key="1">
    <source>
        <dbReference type="SAM" id="Phobius"/>
    </source>
</evidence>
<accession>A0ABP8Z3B2</accession>
<dbReference type="RefSeq" id="WP_345480611.1">
    <property type="nucleotide sequence ID" value="NZ_BAABLP010000003.1"/>
</dbReference>
<keyword evidence="3" id="KW-1185">Reference proteome</keyword>
<keyword evidence="1" id="KW-0812">Transmembrane</keyword>
<feature type="transmembrane region" description="Helical" evidence="1">
    <location>
        <begin position="22"/>
        <end position="46"/>
    </location>
</feature>
<reference evidence="3" key="1">
    <citation type="journal article" date="2019" name="Int. J. Syst. Evol. Microbiol.">
        <title>The Global Catalogue of Microorganisms (GCM) 10K type strain sequencing project: providing services to taxonomists for standard genome sequencing and annotation.</title>
        <authorList>
            <consortium name="The Broad Institute Genomics Platform"/>
            <consortium name="The Broad Institute Genome Sequencing Center for Infectious Disease"/>
            <person name="Wu L."/>
            <person name="Ma J."/>
        </authorList>
    </citation>
    <scope>NUCLEOTIDE SEQUENCE [LARGE SCALE GENOMIC DNA]</scope>
    <source>
        <strain evidence="3">JCM 19015</strain>
    </source>
</reference>
<proteinExistence type="predicted"/>
<name>A0ABP8Z3B2_9MICO</name>
<evidence type="ECO:0000313" key="3">
    <source>
        <dbReference type="Proteomes" id="UP001500121"/>
    </source>
</evidence>
<protein>
    <recommendedName>
        <fullName evidence="4">ABC transporter permease</fullName>
    </recommendedName>
</protein>
<keyword evidence="1" id="KW-0472">Membrane</keyword>
<keyword evidence="1" id="KW-1133">Transmembrane helix</keyword>
<dbReference type="EMBL" id="BAABLP010000003">
    <property type="protein sequence ID" value="GAA4745345.1"/>
    <property type="molecule type" value="Genomic_DNA"/>
</dbReference>
<dbReference type="Proteomes" id="UP001500121">
    <property type="component" value="Unassembled WGS sequence"/>
</dbReference>
<comment type="caution">
    <text evidence="2">The sequence shown here is derived from an EMBL/GenBank/DDBJ whole genome shotgun (WGS) entry which is preliminary data.</text>
</comment>
<evidence type="ECO:0000313" key="2">
    <source>
        <dbReference type="EMBL" id="GAA4745345.1"/>
    </source>
</evidence>
<sequence length="72" mass="7441">MSLPFTAARYTLSVLHRRHSDAALLVLAVAVLALVLVATMTLHHLVVGDGNGPRTAVLVSDDSAGAPVTGPR</sequence>
<evidence type="ECO:0008006" key="4">
    <source>
        <dbReference type="Google" id="ProtNLM"/>
    </source>
</evidence>
<organism evidence="2 3">
    <name type="scientific">Amnibacterium soli</name>
    <dbReference type="NCBI Taxonomy" id="1282736"/>
    <lineage>
        <taxon>Bacteria</taxon>
        <taxon>Bacillati</taxon>
        <taxon>Actinomycetota</taxon>
        <taxon>Actinomycetes</taxon>
        <taxon>Micrococcales</taxon>
        <taxon>Microbacteriaceae</taxon>
        <taxon>Amnibacterium</taxon>
    </lineage>
</organism>
<gene>
    <name evidence="2" type="ORF">GCM10025783_16310</name>
</gene>